<dbReference type="EMBL" id="CAJVPL010008791">
    <property type="protein sequence ID" value="CAG8675629.1"/>
    <property type="molecule type" value="Genomic_DNA"/>
</dbReference>
<name>A0A9N9EKQ3_9GLOM</name>
<proteinExistence type="predicted"/>
<sequence>SLFEKLTTYLAEVQEADFAATIAEPHETFYEFLEAATGAPHDKDQN</sequence>
<protein>
    <submittedName>
        <fullName evidence="1">1912_t:CDS:1</fullName>
    </submittedName>
</protein>
<comment type="caution">
    <text evidence="1">The sequence shown here is derived from an EMBL/GenBank/DDBJ whole genome shotgun (WGS) entry which is preliminary data.</text>
</comment>
<feature type="non-terminal residue" evidence="1">
    <location>
        <position position="46"/>
    </location>
</feature>
<reference evidence="1" key="1">
    <citation type="submission" date="2021-06" db="EMBL/GenBank/DDBJ databases">
        <authorList>
            <person name="Kallberg Y."/>
            <person name="Tangrot J."/>
            <person name="Rosling A."/>
        </authorList>
    </citation>
    <scope>NUCLEOTIDE SEQUENCE</scope>
    <source>
        <strain evidence="1">MT106</strain>
    </source>
</reference>
<feature type="non-terminal residue" evidence="1">
    <location>
        <position position="1"/>
    </location>
</feature>
<organism evidence="1 2">
    <name type="scientific">Ambispora gerdemannii</name>
    <dbReference type="NCBI Taxonomy" id="144530"/>
    <lineage>
        <taxon>Eukaryota</taxon>
        <taxon>Fungi</taxon>
        <taxon>Fungi incertae sedis</taxon>
        <taxon>Mucoromycota</taxon>
        <taxon>Glomeromycotina</taxon>
        <taxon>Glomeromycetes</taxon>
        <taxon>Archaeosporales</taxon>
        <taxon>Ambisporaceae</taxon>
        <taxon>Ambispora</taxon>
    </lineage>
</organism>
<accession>A0A9N9EKQ3</accession>
<gene>
    <name evidence="1" type="ORF">AGERDE_LOCUS12451</name>
</gene>
<evidence type="ECO:0000313" key="2">
    <source>
        <dbReference type="Proteomes" id="UP000789831"/>
    </source>
</evidence>
<dbReference type="Proteomes" id="UP000789831">
    <property type="component" value="Unassembled WGS sequence"/>
</dbReference>
<dbReference type="AlphaFoldDB" id="A0A9N9EKQ3"/>
<evidence type="ECO:0000313" key="1">
    <source>
        <dbReference type="EMBL" id="CAG8675629.1"/>
    </source>
</evidence>
<keyword evidence="2" id="KW-1185">Reference proteome</keyword>